<dbReference type="InterPro" id="IPR025928">
    <property type="entry name" value="Flocculin_t3_rpt"/>
</dbReference>
<dbReference type="VEuPathDB" id="FungiDB:CTRG_01855"/>
<dbReference type="Proteomes" id="UP000002037">
    <property type="component" value="Unassembled WGS sequence"/>
</dbReference>
<evidence type="ECO:0000256" key="5">
    <source>
        <dbReference type="ARBA" id="ARBA00023180"/>
    </source>
</evidence>
<dbReference type="EMBL" id="GG692396">
    <property type="protein sequence ID" value="EER34993.1"/>
    <property type="molecule type" value="Genomic_DNA"/>
</dbReference>
<feature type="compositionally biased region" description="Acidic residues" evidence="6">
    <location>
        <begin position="141"/>
        <end position="151"/>
    </location>
</feature>
<evidence type="ECO:0000256" key="2">
    <source>
        <dbReference type="ARBA" id="ARBA00022512"/>
    </source>
</evidence>
<dbReference type="AlphaFoldDB" id="C5M7M3"/>
<evidence type="ECO:0000256" key="1">
    <source>
        <dbReference type="ARBA" id="ARBA00004191"/>
    </source>
</evidence>
<evidence type="ECO:0000313" key="8">
    <source>
        <dbReference type="EMBL" id="EER34993.1"/>
    </source>
</evidence>
<keyword evidence="3" id="KW-0964">Secreted</keyword>
<accession>C5M7M3</accession>
<evidence type="ECO:0000313" key="9">
    <source>
        <dbReference type="Proteomes" id="UP000002037"/>
    </source>
</evidence>
<comment type="subcellular location">
    <subcellularLocation>
        <location evidence="1">Secreted</location>
        <location evidence="1">Cell wall</location>
    </subcellularLocation>
</comment>
<feature type="compositionally biased region" description="Low complexity" evidence="6">
    <location>
        <begin position="161"/>
        <end position="351"/>
    </location>
</feature>
<name>C5M7M3_CANTT</name>
<dbReference type="Pfam" id="PF13928">
    <property type="entry name" value="Flocculin_t3"/>
    <property type="match status" value="10"/>
</dbReference>
<dbReference type="GeneID" id="8300118"/>
<keyword evidence="4 7" id="KW-0732">Signal</keyword>
<organism evidence="8 9">
    <name type="scientific">Candida tropicalis (strain ATCC MYA-3404 / T1)</name>
    <name type="common">Yeast</name>
    <dbReference type="NCBI Taxonomy" id="294747"/>
    <lineage>
        <taxon>Eukaryota</taxon>
        <taxon>Fungi</taxon>
        <taxon>Dikarya</taxon>
        <taxon>Ascomycota</taxon>
        <taxon>Saccharomycotina</taxon>
        <taxon>Pichiomycetes</taxon>
        <taxon>Debaryomycetaceae</taxon>
        <taxon>Candida/Lodderomyces clade</taxon>
        <taxon>Candida</taxon>
    </lineage>
</organism>
<reference evidence="8 9" key="1">
    <citation type="journal article" date="2009" name="Nature">
        <title>Evolution of pathogenicity and sexual reproduction in eight Candida genomes.</title>
        <authorList>
            <person name="Butler G."/>
            <person name="Rasmussen M.D."/>
            <person name="Lin M.F."/>
            <person name="Santos M.A."/>
            <person name="Sakthikumar S."/>
            <person name="Munro C.A."/>
            <person name="Rheinbay E."/>
            <person name="Grabherr M."/>
            <person name="Forche A."/>
            <person name="Reedy J.L."/>
            <person name="Agrafioti I."/>
            <person name="Arnaud M.B."/>
            <person name="Bates S."/>
            <person name="Brown A.J."/>
            <person name="Brunke S."/>
            <person name="Costanzo M.C."/>
            <person name="Fitzpatrick D.A."/>
            <person name="de Groot P.W."/>
            <person name="Harris D."/>
            <person name="Hoyer L.L."/>
            <person name="Hube B."/>
            <person name="Klis F.M."/>
            <person name="Kodira C."/>
            <person name="Lennard N."/>
            <person name="Logue M.E."/>
            <person name="Martin R."/>
            <person name="Neiman A.M."/>
            <person name="Nikolaou E."/>
            <person name="Quail M.A."/>
            <person name="Quinn J."/>
            <person name="Santos M.C."/>
            <person name="Schmitzberger F.F."/>
            <person name="Sherlock G."/>
            <person name="Shah P."/>
            <person name="Silverstein K.A."/>
            <person name="Skrzypek M.S."/>
            <person name="Soll D."/>
            <person name="Staggs R."/>
            <person name="Stansfield I."/>
            <person name="Stumpf M.P."/>
            <person name="Sudbery P.E."/>
            <person name="Srikantha T."/>
            <person name="Zeng Q."/>
            <person name="Berman J."/>
            <person name="Berriman M."/>
            <person name="Heitman J."/>
            <person name="Gow N.A."/>
            <person name="Lorenz M.C."/>
            <person name="Birren B.W."/>
            <person name="Kellis M."/>
            <person name="Cuomo C.A."/>
        </authorList>
    </citation>
    <scope>NUCLEOTIDE SEQUENCE [LARGE SCALE GENOMIC DNA]</scope>
    <source>
        <strain evidence="9">ATCC MYA-3404 / T1</strain>
    </source>
</reference>
<dbReference type="InterPro" id="IPR052828">
    <property type="entry name" value="NELF-A_domain"/>
</dbReference>
<evidence type="ECO:0000256" key="7">
    <source>
        <dbReference type="SAM" id="SignalP"/>
    </source>
</evidence>
<feature type="region of interest" description="Disordered" evidence="6">
    <location>
        <begin position="141"/>
        <end position="351"/>
    </location>
</feature>
<dbReference type="GO" id="GO:0009277">
    <property type="term" value="C:fungal-type cell wall"/>
    <property type="evidence" value="ECO:0007669"/>
    <property type="project" value="UniProtKB-ARBA"/>
</dbReference>
<dbReference type="RefSeq" id="XP_002547548.1">
    <property type="nucleotide sequence ID" value="XM_002547502.1"/>
</dbReference>
<dbReference type="STRING" id="294747.C5M7M3"/>
<gene>
    <name evidence="8" type="ORF">CTRG_01855</name>
</gene>
<evidence type="ECO:0008006" key="10">
    <source>
        <dbReference type="Google" id="ProtNLM"/>
    </source>
</evidence>
<feature type="chain" id="PRO_5002953298" description="Flo11 domain-containing protein" evidence="7">
    <location>
        <begin position="21"/>
        <end position="1065"/>
    </location>
</feature>
<evidence type="ECO:0000256" key="6">
    <source>
        <dbReference type="SAM" id="MobiDB-lite"/>
    </source>
</evidence>
<feature type="signal peptide" evidence="7">
    <location>
        <begin position="1"/>
        <end position="20"/>
    </location>
</feature>
<dbReference type="HOGENOM" id="CLU_288540_0_0_1"/>
<keyword evidence="2" id="KW-0134">Cell wall</keyword>
<sequence>MKFSASLALLTGTLISAVSSRDVACFVDNKQVEIVDYDTGTCKFPIPSNLPVAFSFVSRNDYNVEYYYSVVNSKRHNTDIRNKGRIIEVPARDLYGQRIPLYQVHLEKTPASNSTEALRRRFMKDVPLVKKDEIDDWLSEIGDVEGEELPDADISVGEPISSESSVSQESTSAITSSEESNSASASVSSEVSSTSEESSAAASSSAASSEETSAASSSPVSSEETSAASSSEAASSSAVSSAASEESASSSAEESSVAASSSVGSSAASSEAVSSVSGSESVASAESTSFESVSESTSAEEPVSSTEGTASASASSGAEESSAATSGAEESSVASGAEESTTGAPEATVTTESEVIITVTSCSNDICVGTTVPGAETTVTTTVSGTTTIYTTYCPVSSVETVESTKIITVTSCSDNKCEETTVEATPLTTETVTEGTVTEYVTYCPLSSGAEEESTKIITVTSCSNDICVATTVPGVKTTVSTAAPNGETTVYTTYCPESSVETVESTKIITVTSCSEDKCEETTVEATPSTAETVVEGTTTEYVTYCPVTSGAEDKTESGEVVVTATACDNDVCHETVVPGTKTTVTTTAPGGETTVYTTYGPASSIETVESSKDITVWACDEQTCHAGTVGATPSTTETVYEGTTSTYVTYCPTTSVLTGGETIVTGAITSSSEIYVPKPTVITSGGKTQSTVSYVSVSKVTVNTETTAATTAGENEQVPSSIVSVTVCNNDICHPTTVIATLTEVTTSVNGAKTTYSTFYPASSIETVESSKVITVVACSSDNCFATTAVATPEVGTTVVEGTTNEYVTYKPTQSANTEASAGGPVFASTVITSEGVPYVPQTTVISSGKSVETSVSLISVSVGTEFQKPSTTIVTEDYISVTSCSEAICVGTTVPAVSTGVTTTVNGVETTYSTMQPVSSVETVESSKVIPVVACSGDKCYATSAIATPSTTNTVIEGTTSEYVTYCPSSASGGEVIATELVTSEGVTYVPQSTVVTSGESSYVSTSYVSVSVATPGTTLASQSSSIATGSSPAISSYAGSASSRGVSILALALIPLGYFI</sequence>
<keyword evidence="5" id="KW-0325">Glycoprotein</keyword>
<dbReference type="eggNOG" id="ENOG502SG2D">
    <property type="taxonomic scope" value="Eukaryota"/>
</dbReference>
<keyword evidence="9" id="KW-1185">Reference proteome</keyword>
<dbReference type="PANTHER" id="PTHR13328:SF4">
    <property type="entry name" value="NEGATIVE ELONGATION FACTOR A"/>
    <property type="match status" value="1"/>
</dbReference>
<evidence type="ECO:0000256" key="4">
    <source>
        <dbReference type="ARBA" id="ARBA00022729"/>
    </source>
</evidence>
<dbReference type="OrthoDB" id="4096612at2759"/>
<dbReference type="PANTHER" id="PTHR13328">
    <property type="entry name" value="NEGATIVE ELONGATION FACTOR A NELF-A"/>
    <property type="match status" value="1"/>
</dbReference>
<evidence type="ECO:0000256" key="3">
    <source>
        <dbReference type="ARBA" id="ARBA00022525"/>
    </source>
</evidence>
<dbReference type="KEGG" id="ctp:CTRG_01855"/>
<protein>
    <recommendedName>
        <fullName evidence="10">Flo11 domain-containing protein</fullName>
    </recommendedName>
</protein>
<proteinExistence type="predicted"/>